<dbReference type="OrthoDB" id="7679563at2"/>
<protein>
    <recommendedName>
        <fullName evidence="11">DUF2029 domain-containing protein</fullName>
    </recommendedName>
</protein>
<keyword evidence="2" id="KW-1003">Cell membrane</keyword>
<dbReference type="Proteomes" id="UP000249130">
    <property type="component" value="Unassembled WGS sequence"/>
</dbReference>
<feature type="transmembrane region" description="Helical" evidence="8">
    <location>
        <begin position="355"/>
        <end position="387"/>
    </location>
</feature>
<evidence type="ECO:0000256" key="8">
    <source>
        <dbReference type="SAM" id="Phobius"/>
    </source>
</evidence>
<feature type="transmembrane region" description="Helical" evidence="8">
    <location>
        <begin position="216"/>
        <end position="242"/>
    </location>
</feature>
<dbReference type="GO" id="GO:0005886">
    <property type="term" value="C:plasma membrane"/>
    <property type="evidence" value="ECO:0007669"/>
    <property type="project" value="UniProtKB-SubCell"/>
</dbReference>
<gene>
    <name evidence="9" type="ORF">CH341_18690</name>
</gene>
<evidence type="ECO:0000256" key="6">
    <source>
        <dbReference type="ARBA" id="ARBA00023136"/>
    </source>
</evidence>
<dbReference type="GO" id="GO:0016758">
    <property type="term" value="F:hexosyltransferase activity"/>
    <property type="evidence" value="ECO:0007669"/>
    <property type="project" value="InterPro"/>
</dbReference>
<keyword evidence="10" id="KW-1185">Reference proteome</keyword>
<feature type="transmembrane region" description="Helical" evidence="8">
    <location>
        <begin position="313"/>
        <end position="335"/>
    </location>
</feature>
<dbReference type="Pfam" id="PF09594">
    <property type="entry name" value="GT87"/>
    <property type="match status" value="1"/>
</dbReference>
<dbReference type="RefSeq" id="WP_111420522.1">
    <property type="nucleotide sequence ID" value="NZ_NPEX01000140.1"/>
</dbReference>
<evidence type="ECO:0000256" key="2">
    <source>
        <dbReference type="ARBA" id="ARBA00022475"/>
    </source>
</evidence>
<evidence type="ECO:0000313" key="9">
    <source>
        <dbReference type="EMBL" id="RAI42606.1"/>
    </source>
</evidence>
<keyword evidence="4 8" id="KW-0812">Transmembrane</keyword>
<sequence length="413" mass="42578">MSASDAASAVPTAGLSARRLVAAVGLALACAYPVLLIGSALRGEWLVDASGHPIINDFVTMWSAGLTALAGTPTAAWDWPAAKELTVAVLGRPFPDGYPIFYPPHFLLLAAPFSALPWLPAMAVWLAVTTPLYVATVRGFLPGREGTILAFAFPAALWNVTTAQNAFLTTALLGGAMLALPRRPVLAGCLIGLMTYKPQYGVLIPLVLVAGGQWRAIAAAAAVTAALVAVSWLVLGGAAWVAFVQAMPAARETFLTLGLGNWTKLQSVFGLVRSLGGSELVAWTVQGGVGAAVAAGLWVLWRSPAPHPLKAAGLAAGALLVTPYAYIYDMTLLVIPVAVLLRGDLERGFRPGEAAGLALVVVLLLVYPVLPVQVGLAASLVTAGLLVRRATPFVRPLSSAAAPSRAPGRAPAG</sequence>
<comment type="caution">
    <text evidence="9">The sequence shown here is derived from an EMBL/GenBank/DDBJ whole genome shotgun (WGS) entry which is preliminary data.</text>
</comment>
<comment type="subcellular location">
    <subcellularLocation>
        <location evidence="1">Cell membrane</location>
        <topology evidence="1">Multi-pass membrane protein</topology>
    </subcellularLocation>
</comment>
<evidence type="ECO:0000256" key="3">
    <source>
        <dbReference type="ARBA" id="ARBA00022679"/>
    </source>
</evidence>
<feature type="transmembrane region" description="Helical" evidence="8">
    <location>
        <begin position="280"/>
        <end position="301"/>
    </location>
</feature>
<feature type="transmembrane region" description="Helical" evidence="8">
    <location>
        <begin position="20"/>
        <end position="41"/>
    </location>
</feature>
<accession>A0A327KWY7</accession>
<proteinExistence type="inferred from homology"/>
<dbReference type="InterPro" id="IPR018584">
    <property type="entry name" value="GT87"/>
</dbReference>
<evidence type="ECO:0000313" key="10">
    <source>
        <dbReference type="Proteomes" id="UP000249130"/>
    </source>
</evidence>
<dbReference type="EMBL" id="NPEX01000140">
    <property type="protein sequence ID" value="RAI42606.1"/>
    <property type="molecule type" value="Genomic_DNA"/>
</dbReference>
<comment type="similarity">
    <text evidence="7">Belongs to the glycosyltransferase 87 family.</text>
</comment>
<keyword evidence="6 8" id="KW-0472">Membrane</keyword>
<keyword evidence="3" id="KW-0808">Transferase</keyword>
<feature type="transmembrane region" description="Helical" evidence="8">
    <location>
        <begin position="106"/>
        <end position="128"/>
    </location>
</feature>
<evidence type="ECO:0000256" key="4">
    <source>
        <dbReference type="ARBA" id="ARBA00022692"/>
    </source>
</evidence>
<dbReference type="AlphaFoldDB" id="A0A327KWY7"/>
<reference evidence="9 10" key="1">
    <citation type="submission" date="2017-07" db="EMBL/GenBank/DDBJ databases">
        <title>Draft Genome Sequences of Select Purple Nonsulfur Bacteria.</title>
        <authorList>
            <person name="Lasarre B."/>
            <person name="Mckinlay J.B."/>
        </authorList>
    </citation>
    <scope>NUCLEOTIDE SEQUENCE [LARGE SCALE GENOMIC DNA]</scope>
    <source>
        <strain evidence="9 10">DSM 5909</strain>
    </source>
</reference>
<feature type="transmembrane region" description="Helical" evidence="8">
    <location>
        <begin position="185"/>
        <end position="210"/>
    </location>
</feature>
<evidence type="ECO:0000256" key="7">
    <source>
        <dbReference type="ARBA" id="ARBA00024033"/>
    </source>
</evidence>
<name>A0A327KWY7_9BRAD</name>
<organism evidence="9 10">
    <name type="scientific">Rhodoplanes roseus</name>
    <dbReference type="NCBI Taxonomy" id="29409"/>
    <lineage>
        <taxon>Bacteria</taxon>
        <taxon>Pseudomonadati</taxon>
        <taxon>Pseudomonadota</taxon>
        <taxon>Alphaproteobacteria</taxon>
        <taxon>Hyphomicrobiales</taxon>
        <taxon>Nitrobacteraceae</taxon>
        <taxon>Rhodoplanes</taxon>
    </lineage>
</organism>
<evidence type="ECO:0000256" key="5">
    <source>
        <dbReference type="ARBA" id="ARBA00022989"/>
    </source>
</evidence>
<evidence type="ECO:0000256" key="1">
    <source>
        <dbReference type="ARBA" id="ARBA00004651"/>
    </source>
</evidence>
<evidence type="ECO:0008006" key="11">
    <source>
        <dbReference type="Google" id="ProtNLM"/>
    </source>
</evidence>
<keyword evidence="5 8" id="KW-1133">Transmembrane helix</keyword>